<evidence type="ECO:0000256" key="2">
    <source>
        <dbReference type="ARBA" id="ARBA00022833"/>
    </source>
</evidence>
<feature type="compositionally biased region" description="Basic and acidic residues" evidence="3">
    <location>
        <begin position="405"/>
        <end position="414"/>
    </location>
</feature>
<keyword evidence="1" id="KW-0479">Metal-binding</keyword>
<evidence type="ECO:0000313" key="5">
    <source>
        <dbReference type="EMBL" id="CAD7636982.1"/>
    </source>
</evidence>
<dbReference type="InterPro" id="IPR036915">
    <property type="entry name" value="Cyclin-like_sf"/>
</dbReference>
<evidence type="ECO:0000256" key="3">
    <source>
        <dbReference type="SAM" id="MobiDB-lite"/>
    </source>
</evidence>
<evidence type="ECO:0000259" key="4">
    <source>
        <dbReference type="Pfam" id="PF21886"/>
    </source>
</evidence>
<dbReference type="EMBL" id="CAJPVJ010000037">
    <property type="protein sequence ID" value="CAG2159285.1"/>
    <property type="molecule type" value="Genomic_DNA"/>
</dbReference>
<evidence type="ECO:0000256" key="1">
    <source>
        <dbReference type="ARBA" id="ARBA00022771"/>
    </source>
</evidence>
<name>A0A7R9L8J2_9ACAR</name>
<dbReference type="Pfam" id="PF21886">
    <property type="entry name" value="BRF2-like_C_cyclin_rpt"/>
    <property type="match status" value="1"/>
</dbReference>
<evidence type="ECO:0000313" key="6">
    <source>
        <dbReference type="Proteomes" id="UP000728032"/>
    </source>
</evidence>
<feature type="region of interest" description="Disordered" evidence="3">
    <location>
        <begin position="395"/>
        <end position="414"/>
    </location>
</feature>
<keyword evidence="2" id="KW-0862">Zinc</keyword>
<proteinExistence type="predicted"/>
<gene>
    <name evidence="5" type="ORF">ONB1V03_LOCUS540</name>
</gene>
<dbReference type="Proteomes" id="UP000728032">
    <property type="component" value="Unassembled WGS sequence"/>
</dbReference>
<dbReference type="GO" id="GO:0008270">
    <property type="term" value="F:zinc ion binding"/>
    <property type="evidence" value="ECO:0007669"/>
    <property type="project" value="UniProtKB-KW"/>
</dbReference>
<dbReference type="AlphaFoldDB" id="A0A7R9L8J2"/>
<keyword evidence="1" id="KW-0863">Zinc-finger</keyword>
<dbReference type="SUPFAM" id="SSF47954">
    <property type="entry name" value="Cyclin-like"/>
    <property type="match status" value="1"/>
</dbReference>
<protein>
    <recommendedName>
        <fullName evidence="4">BRF2-like C-terminal domain-containing protein</fullName>
    </recommendedName>
</protein>
<dbReference type="EMBL" id="OC914862">
    <property type="protein sequence ID" value="CAD7636982.1"/>
    <property type="molecule type" value="Genomic_DNA"/>
</dbReference>
<organism evidence="5">
    <name type="scientific">Oppiella nova</name>
    <dbReference type="NCBI Taxonomy" id="334625"/>
    <lineage>
        <taxon>Eukaryota</taxon>
        <taxon>Metazoa</taxon>
        <taxon>Ecdysozoa</taxon>
        <taxon>Arthropoda</taxon>
        <taxon>Chelicerata</taxon>
        <taxon>Arachnida</taxon>
        <taxon>Acari</taxon>
        <taxon>Acariformes</taxon>
        <taxon>Sarcoptiformes</taxon>
        <taxon>Oribatida</taxon>
        <taxon>Brachypylina</taxon>
        <taxon>Oppioidea</taxon>
        <taxon>Oppiidae</taxon>
        <taxon>Oppiella</taxon>
    </lineage>
</organism>
<sequence length="442" mass="50079">MANCIDNNDNTNGIDIEEVDTTGDSRCGGDGRSSLAMRCTDEMSGNSDVLRRLDGCLKTGHDIQKYDGITVCVKCGQVFRDSGDMLRADPTQTYACNHDPDGKKAYIRGIHGSKDTFATAKRFNTAVLDTLVSSLSLGKHIQDLAVEKYKTLIATHFRCATLTTKRVLSAICLYITLISEGNIVTIGHICNAVNCTPYEFNRVYNQVIKEFPDFRPEQMPIESLVPVVLSEANIDKTERKALEEKVAKILELERECWLIEGRTPTHIIYAATFLAWKSIKPYERRKVKLTEFCRQMGIEYKHTTCERVTELFNAIKRLAAQLVTYRTVAITKSNISIHLDRVLQYQSSLVFDYNQQMKRNLIANGMSSSDDNDPNHKSGDWVHMFKKRSKCKAKTNESESAVDLTKSDEEMSDSEINKYLRSDREIKMIKKLKKYATDPSDV</sequence>
<accession>A0A7R9L8J2</accession>
<dbReference type="InterPro" id="IPR054078">
    <property type="entry name" value="BRF2-like_C"/>
</dbReference>
<feature type="domain" description="BRF2-like C-terminal" evidence="4">
    <location>
        <begin position="238"/>
        <end position="346"/>
    </location>
</feature>
<dbReference type="Gene3D" id="1.10.472.10">
    <property type="entry name" value="Cyclin-like"/>
    <property type="match status" value="1"/>
</dbReference>
<keyword evidence="6" id="KW-1185">Reference proteome</keyword>
<reference evidence="5" key="1">
    <citation type="submission" date="2020-11" db="EMBL/GenBank/DDBJ databases">
        <authorList>
            <person name="Tran Van P."/>
        </authorList>
    </citation>
    <scope>NUCLEOTIDE SEQUENCE</scope>
</reference>
<dbReference type="OrthoDB" id="2121711at2759"/>